<evidence type="ECO:0000256" key="2">
    <source>
        <dbReference type="SAM" id="Phobius"/>
    </source>
</evidence>
<dbReference type="Proteomes" id="UP000182486">
    <property type="component" value="Unassembled WGS sequence"/>
</dbReference>
<feature type="transmembrane region" description="Helical" evidence="2">
    <location>
        <begin position="77"/>
        <end position="94"/>
    </location>
</feature>
<reference evidence="3 4" key="1">
    <citation type="submission" date="2016-09" db="EMBL/GenBank/DDBJ databases">
        <title>Couchioplanes caeruleus draft genome sequence.</title>
        <authorList>
            <person name="Sheehan J."/>
            <person name="Caffrey P."/>
        </authorList>
    </citation>
    <scope>NUCLEOTIDE SEQUENCE [LARGE SCALE GENOMIC DNA]</scope>
    <source>
        <strain evidence="3 4">DSM 43634</strain>
    </source>
</reference>
<sequence>MIGDVALFLLPWTVCTVAFGWAVARRWLAPVVEPAVTVVTLPAVLAPLIWASIVLPVGGAWTALAGNPPINGSDEDVIHATLTIPVAVVLGRLLRRLPPDRPLRRRTRSTAASPPAQRPRPLLVPPGPA</sequence>
<name>A0A1K0FSN1_9ACTN</name>
<dbReference type="AlphaFoldDB" id="A0A1K0FSN1"/>
<feature type="transmembrane region" description="Helical" evidence="2">
    <location>
        <begin position="6"/>
        <end position="24"/>
    </location>
</feature>
<evidence type="ECO:0000313" key="4">
    <source>
        <dbReference type="Proteomes" id="UP000182486"/>
    </source>
</evidence>
<accession>A0A1K0FSN1</accession>
<feature type="transmembrane region" description="Helical" evidence="2">
    <location>
        <begin position="36"/>
        <end position="57"/>
    </location>
</feature>
<keyword evidence="2" id="KW-1133">Transmembrane helix</keyword>
<evidence type="ECO:0000256" key="1">
    <source>
        <dbReference type="SAM" id="MobiDB-lite"/>
    </source>
</evidence>
<keyword evidence="2" id="KW-0812">Transmembrane</keyword>
<protein>
    <submittedName>
        <fullName evidence="3">Uncharacterized protein</fullName>
    </submittedName>
</protein>
<dbReference type="EMBL" id="MEIA01000009">
    <property type="protein sequence ID" value="OJF15863.1"/>
    <property type="molecule type" value="Genomic_DNA"/>
</dbReference>
<keyword evidence="2" id="KW-0472">Membrane</keyword>
<feature type="region of interest" description="Disordered" evidence="1">
    <location>
        <begin position="100"/>
        <end position="129"/>
    </location>
</feature>
<comment type="caution">
    <text evidence="3">The sequence shown here is derived from an EMBL/GenBank/DDBJ whole genome shotgun (WGS) entry which is preliminary data.</text>
</comment>
<evidence type="ECO:0000313" key="3">
    <source>
        <dbReference type="EMBL" id="OJF15863.1"/>
    </source>
</evidence>
<organism evidence="3 4">
    <name type="scientific">Couchioplanes caeruleus subsp. caeruleus</name>
    <dbReference type="NCBI Taxonomy" id="56427"/>
    <lineage>
        <taxon>Bacteria</taxon>
        <taxon>Bacillati</taxon>
        <taxon>Actinomycetota</taxon>
        <taxon>Actinomycetes</taxon>
        <taxon>Micromonosporales</taxon>
        <taxon>Micromonosporaceae</taxon>
        <taxon>Couchioplanes</taxon>
    </lineage>
</organism>
<keyword evidence="4" id="KW-1185">Reference proteome</keyword>
<gene>
    <name evidence="3" type="ORF">BG844_02225</name>
</gene>
<proteinExistence type="predicted"/>
<feature type="compositionally biased region" description="Pro residues" evidence="1">
    <location>
        <begin position="116"/>
        <end position="129"/>
    </location>
</feature>